<dbReference type="Proteomes" id="UP001549036">
    <property type="component" value="Unassembled WGS sequence"/>
</dbReference>
<dbReference type="EMBL" id="JBEPLM010000001">
    <property type="protein sequence ID" value="MET3590952.1"/>
    <property type="molecule type" value="Genomic_DNA"/>
</dbReference>
<evidence type="ECO:0008006" key="5">
    <source>
        <dbReference type="Google" id="ProtNLM"/>
    </source>
</evidence>
<feature type="signal peptide" evidence="2">
    <location>
        <begin position="1"/>
        <end position="24"/>
    </location>
</feature>
<dbReference type="RefSeq" id="WP_126101084.1">
    <property type="nucleotide sequence ID" value="NZ_JBEPLM010000001.1"/>
</dbReference>
<feature type="chain" id="PRO_5045689324" description="DUF680 domain-containing protein" evidence="2">
    <location>
        <begin position="25"/>
        <end position="89"/>
    </location>
</feature>
<evidence type="ECO:0000256" key="2">
    <source>
        <dbReference type="SAM" id="SignalP"/>
    </source>
</evidence>
<accession>A0ABV2HK57</accession>
<gene>
    <name evidence="3" type="ORF">ABID26_000331</name>
</gene>
<keyword evidence="4" id="KW-1185">Reference proteome</keyword>
<reference evidence="3 4" key="1">
    <citation type="submission" date="2024-06" db="EMBL/GenBank/DDBJ databases">
        <title>Genomic Encyclopedia of Type Strains, Phase IV (KMG-IV): sequencing the most valuable type-strain genomes for metagenomic binning, comparative biology and taxonomic classification.</title>
        <authorList>
            <person name="Goeker M."/>
        </authorList>
    </citation>
    <scope>NUCLEOTIDE SEQUENCE [LARGE SCALE GENOMIC DNA]</scope>
    <source>
        <strain evidence="3 4">DSM 29846</strain>
    </source>
</reference>
<protein>
    <recommendedName>
        <fullName evidence="5">DUF680 domain-containing protein</fullName>
    </recommendedName>
</protein>
<feature type="region of interest" description="Disordered" evidence="1">
    <location>
        <begin position="33"/>
        <end position="89"/>
    </location>
</feature>
<evidence type="ECO:0000313" key="3">
    <source>
        <dbReference type="EMBL" id="MET3590952.1"/>
    </source>
</evidence>
<evidence type="ECO:0000313" key="4">
    <source>
        <dbReference type="Proteomes" id="UP001549036"/>
    </source>
</evidence>
<comment type="caution">
    <text evidence="3">The sequence shown here is derived from an EMBL/GenBank/DDBJ whole genome shotgun (WGS) entry which is preliminary data.</text>
</comment>
<keyword evidence="2" id="KW-0732">Signal</keyword>
<proteinExistence type="predicted"/>
<organism evidence="3 4">
    <name type="scientific">Mesorhizobium shonense</name>
    <dbReference type="NCBI Taxonomy" id="1209948"/>
    <lineage>
        <taxon>Bacteria</taxon>
        <taxon>Pseudomonadati</taxon>
        <taxon>Pseudomonadota</taxon>
        <taxon>Alphaproteobacteria</taxon>
        <taxon>Hyphomicrobiales</taxon>
        <taxon>Phyllobacteriaceae</taxon>
        <taxon>Mesorhizobium</taxon>
    </lineage>
</organism>
<sequence length="89" mass="9223">MKKHALILAAAGVSLIAFAGFARADDHLFNATLHGLSPDGQPFQTNKAGHSGDLAPGQGSPFTGEETKTPATDTDAANDHANVKERQAK</sequence>
<feature type="compositionally biased region" description="Basic and acidic residues" evidence="1">
    <location>
        <begin position="77"/>
        <end position="89"/>
    </location>
</feature>
<evidence type="ECO:0000256" key="1">
    <source>
        <dbReference type="SAM" id="MobiDB-lite"/>
    </source>
</evidence>
<name>A0ABV2HK57_9HYPH</name>